<evidence type="ECO:0000256" key="6">
    <source>
        <dbReference type="SAM" id="Coils"/>
    </source>
</evidence>
<dbReference type="GO" id="GO:0008506">
    <property type="term" value="F:sucrose:proton symporter activity"/>
    <property type="evidence" value="ECO:0007669"/>
    <property type="project" value="TreeGrafter"/>
</dbReference>
<dbReference type="SUPFAM" id="SSF103473">
    <property type="entry name" value="MFS general substrate transporter"/>
    <property type="match status" value="1"/>
</dbReference>
<dbReference type="STRING" id="1051891.A0A0C3L5M8"/>
<reference evidence="9 10" key="1">
    <citation type="submission" date="2014-04" db="EMBL/GenBank/DDBJ databases">
        <authorList>
            <consortium name="DOE Joint Genome Institute"/>
            <person name="Kuo A."/>
            <person name="Girlanda M."/>
            <person name="Perotto S."/>
            <person name="Kohler A."/>
            <person name="Nagy L.G."/>
            <person name="Floudas D."/>
            <person name="Copeland A."/>
            <person name="Barry K.W."/>
            <person name="Cichocki N."/>
            <person name="Veneault-Fourrey C."/>
            <person name="LaButti K."/>
            <person name="Lindquist E.A."/>
            <person name="Lipzen A."/>
            <person name="Lundell T."/>
            <person name="Morin E."/>
            <person name="Murat C."/>
            <person name="Sun H."/>
            <person name="Tunlid A."/>
            <person name="Henrissat B."/>
            <person name="Grigoriev I.V."/>
            <person name="Hibbett D.S."/>
            <person name="Martin F."/>
            <person name="Nordberg H.P."/>
            <person name="Cantor M.N."/>
            <person name="Hua S.X."/>
        </authorList>
    </citation>
    <scope>NUCLEOTIDE SEQUENCE [LARGE SCALE GENOMIC DNA]</scope>
    <source>
        <strain evidence="9 10">MUT 4182</strain>
    </source>
</reference>
<feature type="transmembrane region" description="Helical" evidence="8">
    <location>
        <begin position="261"/>
        <end position="282"/>
    </location>
</feature>
<feature type="transmembrane region" description="Helical" evidence="8">
    <location>
        <begin position="640"/>
        <end position="660"/>
    </location>
</feature>
<evidence type="ECO:0000256" key="4">
    <source>
        <dbReference type="ARBA" id="ARBA00022989"/>
    </source>
</evidence>
<dbReference type="AlphaFoldDB" id="A0A0C3L5M8"/>
<feature type="region of interest" description="Disordered" evidence="7">
    <location>
        <begin position="1"/>
        <end position="52"/>
    </location>
</feature>
<keyword evidence="6" id="KW-0175">Coiled coil</keyword>
<reference evidence="10" key="2">
    <citation type="submission" date="2015-01" db="EMBL/GenBank/DDBJ databases">
        <title>Evolutionary Origins and Diversification of the Mycorrhizal Mutualists.</title>
        <authorList>
            <consortium name="DOE Joint Genome Institute"/>
            <consortium name="Mycorrhizal Genomics Consortium"/>
            <person name="Kohler A."/>
            <person name="Kuo A."/>
            <person name="Nagy L.G."/>
            <person name="Floudas D."/>
            <person name="Copeland A."/>
            <person name="Barry K.W."/>
            <person name="Cichocki N."/>
            <person name="Veneault-Fourrey C."/>
            <person name="LaButti K."/>
            <person name="Lindquist E.A."/>
            <person name="Lipzen A."/>
            <person name="Lundell T."/>
            <person name="Morin E."/>
            <person name="Murat C."/>
            <person name="Riley R."/>
            <person name="Ohm R."/>
            <person name="Sun H."/>
            <person name="Tunlid A."/>
            <person name="Henrissat B."/>
            <person name="Grigoriev I.V."/>
            <person name="Hibbett D.S."/>
            <person name="Martin F."/>
        </authorList>
    </citation>
    <scope>NUCLEOTIDE SEQUENCE [LARGE SCALE GENOMIC DNA]</scope>
    <source>
        <strain evidence="10">MUT 4182</strain>
    </source>
</reference>
<comment type="subcellular location">
    <subcellularLocation>
        <location evidence="1">Membrane</location>
        <topology evidence="1">Multi-pass membrane protein</topology>
    </subcellularLocation>
</comment>
<evidence type="ECO:0000313" key="10">
    <source>
        <dbReference type="Proteomes" id="UP000054248"/>
    </source>
</evidence>
<feature type="transmembrane region" description="Helical" evidence="8">
    <location>
        <begin position="106"/>
        <end position="126"/>
    </location>
</feature>
<feature type="coiled-coil region" evidence="6">
    <location>
        <begin position="387"/>
        <end position="421"/>
    </location>
</feature>
<feature type="transmembrane region" description="Helical" evidence="8">
    <location>
        <begin position="138"/>
        <end position="165"/>
    </location>
</feature>
<dbReference type="PANTHER" id="PTHR19432:SF35">
    <property type="entry name" value="SOLUTE CARRIER FAMILY 45 MEMBER 3 ISOFORM X1"/>
    <property type="match status" value="1"/>
</dbReference>
<accession>A0A0C3L5M8</accession>
<dbReference type="EMBL" id="KN822986">
    <property type="protein sequence ID" value="KIO29118.1"/>
    <property type="molecule type" value="Genomic_DNA"/>
</dbReference>
<evidence type="ECO:0000256" key="3">
    <source>
        <dbReference type="ARBA" id="ARBA00022692"/>
    </source>
</evidence>
<organism evidence="9 10">
    <name type="scientific">Tulasnella calospora MUT 4182</name>
    <dbReference type="NCBI Taxonomy" id="1051891"/>
    <lineage>
        <taxon>Eukaryota</taxon>
        <taxon>Fungi</taxon>
        <taxon>Dikarya</taxon>
        <taxon>Basidiomycota</taxon>
        <taxon>Agaricomycotina</taxon>
        <taxon>Agaricomycetes</taxon>
        <taxon>Cantharellales</taxon>
        <taxon>Tulasnellaceae</taxon>
        <taxon>Tulasnella</taxon>
    </lineage>
</organism>
<feature type="transmembrane region" description="Helical" evidence="8">
    <location>
        <begin position="445"/>
        <end position="463"/>
    </location>
</feature>
<evidence type="ECO:0000313" key="9">
    <source>
        <dbReference type="EMBL" id="KIO29118.1"/>
    </source>
</evidence>
<keyword evidence="5 8" id="KW-0472">Membrane</keyword>
<evidence type="ECO:0000256" key="7">
    <source>
        <dbReference type="SAM" id="MobiDB-lite"/>
    </source>
</evidence>
<keyword evidence="2" id="KW-0813">Transport</keyword>
<feature type="transmembrane region" description="Helical" evidence="8">
    <location>
        <begin position="600"/>
        <end position="620"/>
    </location>
</feature>
<dbReference type="Gene3D" id="1.20.1250.20">
    <property type="entry name" value="MFS general substrate transporter like domains"/>
    <property type="match status" value="1"/>
</dbReference>
<evidence type="ECO:0000256" key="1">
    <source>
        <dbReference type="ARBA" id="ARBA00004141"/>
    </source>
</evidence>
<dbReference type="Proteomes" id="UP000054248">
    <property type="component" value="Unassembled WGS sequence"/>
</dbReference>
<protein>
    <submittedName>
        <fullName evidence="9">Uncharacterized protein</fullName>
    </submittedName>
</protein>
<feature type="transmembrane region" description="Helical" evidence="8">
    <location>
        <begin position="232"/>
        <end position="249"/>
    </location>
</feature>
<feature type="compositionally biased region" description="Polar residues" evidence="7">
    <location>
        <begin position="516"/>
        <end position="527"/>
    </location>
</feature>
<gene>
    <name evidence="9" type="ORF">M407DRAFT_242721</name>
</gene>
<keyword evidence="10" id="KW-1185">Reference proteome</keyword>
<evidence type="ECO:0000256" key="5">
    <source>
        <dbReference type="ARBA" id="ARBA00023136"/>
    </source>
</evidence>
<dbReference type="PANTHER" id="PTHR19432">
    <property type="entry name" value="SUGAR TRANSPORTER"/>
    <property type="match status" value="1"/>
</dbReference>
<keyword evidence="4 8" id="KW-1133">Transmembrane helix</keyword>
<proteinExistence type="predicted"/>
<dbReference type="HOGENOM" id="CLU_018303_1_1_1"/>
<feature type="transmembrane region" description="Helical" evidence="8">
    <location>
        <begin position="185"/>
        <end position="205"/>
    </location>
</feature>
<sequence length="687" mass="75852">MFPSDSPDPGRKDIPKSPRSPKAAGLNSPIPRQRPTLERGPTGELVTRSEIKPGLEDMDPTKIKKGLWDLIALTISMAGAQVAWTVELGYGTPFLLGLGLSAELTSLVWLAGPISGLVAQPLIGAISDSSTSKYRRRYWVVTSTIVLAISAVALAYAEVIAGFLVDLLGTDEARGGPRWKQQTKNTAIGLAVFSFYLLDFALNALQGSLRNLLLDVTPAEQLGKANAWHGRMLHLGNIVGFTFGFVKLADWKILRPLGGDQFRKVCIIAVLVLVVTVWITCFTQHEKERPQNTEDREDSGMVEVVRNISRAVSTLPRPVRRVCYVQVCAFMGWFPFLFYSTTWVGEIMAYEIDRDPDPEEATRKGEFALLIYSFVAVIAGTALPYLAAMDARLLKQIDKEMEDAEAEMDAELVKIREMVRQWKAEAARKNHPLQLPRMPFMLRNIWTAALVLFGVIMMSTFFITTVFQATIAISLLGICWAVACWVPFAIIMQFLREMDDAAAAERKSQEQAHGYASTSTGPRSASVLRSTRPLHARIASTPTINWRPAGGPQSAIEPNERTGLVRRHSMVDVLDSKEEEIVYESTQPVAGGTILGIHNLAIVVPQFLIALISSAIFRIADQSREPGAPEYVYYGKGGVGWVLRFGGICAFLGAAICRRVPPTKTEKEMRWRLAEMKEAKELEGEGA</sequence>
<name>A0A0C3L5M8_9AGAM</name>
<feature type="region of interest" description="Disordered" evidence="7">
    <location>
        <begin position="506"/>
        <end position="527"/>
    </location>
</feature>
<feature type="transmembrane region" description="Helical" evidence="8">
    <location>
        <begin position="367"/>
        <end position="387"/>
    </location>
</feature>
<keyword evidence="3 8" id="KW-0812">Transmembrane</keyword>
<dbReference type="InterPro" id="IPR036259">
    <property type="entry name" value="MFS_trans_sf"/>
</dbReference>
<evidence type="ECO:0000256" key="2">
    <source>
        <dbReference type="ARBA" id="ARBA00022448"/>
    </source>
</evidence>
<dbReference type="OrthoDB" id="28755at2759"/>
<feature type="transmembrane region" description="Helical" evidence="8">
    <location>
        <begin position="469"/>
        <end position="491"/>
    </location>
</feature>
<evidence type="ECO:0000256" key="8">
    <source>
        <dbReference type="SAM" id="Phobius"/>
    </source>
</evidence>
<dbReference type="GO" id="GO:0005886">
    <property type="term" value="C:plasma membrane"/>
    <property type="evidence" value="ECO:0007669"/>
    <property type="project" value="TreeGrafter"/>
</dbReference>